<keyword evidence="3" id="KW-1185">Reference proteome</keyword>
<dbReference type="PANTHER" id="PTHR43441:SF10">
    <property type="entry name" value="ACETYLTRANSFERASE"/>
    <property type="match status" value="1"/>
</dbReference>
<dbReference type="Gene3D" id="3.40.630.30">
    <property type="match status" value="1"/>
</dbReference>
<dbReference type="Proteomes" id="UP001499987">
    <property type="component" value="Unassembled WGS sequence"/>
</dbReference>
<comment type="caution">
    <text evidence="2">The sequence shown here is derived from an EMBL/GenBank/DDBJ whole genome shotgun (WGS) entry which is preliminary data.</text>
</comment>
<reference evidence="2 3" key="1">
    <citation type="journal article" date="2019" name="Int. J. Syst. Evol. Microbiol.">
        <title>The Global Catalogue of Microorganisms (GCM) 10K type strain sequencing project: providing services to taxonomists for standard genome sequencing and annotation.</title>
        <authorList>
            <consortium name="The Broad Institute Genomics Platform"/>
            <consortium name="The Broad Institute Genome Sequencing Center for Infectious Disease"/>
            <person name="Wu L."/>
            <person name="Ma J."/>
        </authorList>
    </citation>
    <scope>NUCLEOTIDE SEQUENCE [LARGE SCALE GENOMIC DNA]</scope>
    <source>
        <strain evidence="2 3">JCM 13002</strain>
    </source>
</reference>
<evidence type="ECO:0000259" key="1">
    <source>
        <dbReference type="PROSITE" id="PS51186"/>
    </source>
</evidence>
<evidence type="ECO:0000313" key="2">
    <source>
        <dbReference type="EMBL" id="GAA1103116.1"/>
    </source>
</evidence>
<protein>
    <recommendedName>
        <fullName evidence="1">N-acetyltransferase domain-containing protein</fullName>
    </recommendedName>
</protein>
<dbReference type="InterPro" id="IPR000182">
    <property type="entry name" value="GNAT_dom"/>
</dbReference>
<gene>
    <name evidence="2" type="ORF">GCM10009663_52000</name>
</gene>
<dbReference type="InterPro" id="IPR016181">
    <property type="entry name" value="Acyl_CoA_acyltransferase"/>
</dbReference>
<dbReference type="RefSeq" id="WP_344626105.1">
    <property type="nucleotide sequence ID" value="NZ_BAAALD010000059.1"/>
</dbReference>
<dbReference type="PANTHER" id="PTHR43441">
    <property type="entry name" value="RIBOSOMAL-PROTEIN-SERINE ACETYLTRANSFERASE"/>
    <property type="match status" value="1"/>
</dbReference>
<organism evidence="2 3">
    <name type="scientific">Kitasatospora arboriphila</name>
    <dbReference type="NCBI Taxonomy" id="258052"/>
    <lineage>
        <taxon>Bacteria</taxon>
        <taxon>Bacillati</taxon>
        <taxon>Actinomycetota</taxon>
        <taxon>Actinomycetes</taxon>
        <taxon>Kitasatosporales</taxon>
        <taxon>Streptomycetaceae</taxon>
        <taxon>Kitasatospora</taxon>
    </lineage>
</organism>
<dbReference type="EMBL" id="BAAALD010000059">
    <property type="protein sequence ID" value="GAA1103116.1"/>
    <property type="molecule type" value="Genomic_DNA"/>
</dbReference>
<dbReference type="Pfam" id="PF13302">
    <property type="entry name" value="Acetyltransf_3"/>
    <property type="match status" value="1"/>
</dbReference>
<dbReference type="PROSITE" id="PS51186">
    <property type="entry name" value="GNAT"/>
    <property type="match status" value="1"/>
</dbReference>
<accession>A0ABN1TUQ2</accession>
<feature type="domain" description="N-acetyltransferase" evidence="1">
    <location>
        <begin position="17"/>
        <end position="186"/>
    </location>
</feature>
<proteinExistence type="predicted"/>
<sequence>MRRLSSLPVPELADGTVVLRRPEAADAATVLAGTRDPLVREFMQGVIPHQDIDAAARWLADIPARLWALDRAAYFTVASVTEGRAVGWAELVDLRPEEGAAEAAVWLLPEARSLRTATSALRLLCRFGFEQLGLGRIDAYAAADNMPVQVVGAYIGFRRAGFRPGLFRSSRTQALHDAVHATLTPEDLC</sequence>
<name>A0ABN1TUQ2_9ACTN</name>
<evidence type="ECO:0000313" key="3">
    <source>
        <dbReference type="Proteomes" id="UP001499987"/>
    </source>
</evidence>
<dbReference type="SUPFAM" id="SSF55729">
    <property type="entry name" value="Acyl-CoA N-acyltransferases (Nat)"/>
    <property type="match status" value="1"/>
</dbReference>
<dbReference type="InterPro" id="IPR051908">
    <property type="entry name" value="Ribosomal_N-acetyltransferase"/>
</dbReference>